<evidence type="ECO:0000256" key="2">
    <source>
        <dbReference type="PIRSR" id="PIRSR001359-3"/>
    </source>
</evidence>
<dbReference type="EC" id="4.1.2.40" evidence="3"/>
<keyword evidence="3" id="KW-0456">Lyase</keyword>
<keyword evidence="2" id="KW-0479">Metal-binding</keyword>
<dbReference type="AlphaFoldDB" id="A0A6J4NNJ5"/>
<feature type="binding site" evidence="2">
    <location>
        <position position="106"/>
    </location>
    <ligand>
        <name>Zn(2+)</name>
        <dbReference type="ChEBI" id="CHEBI:29105"/>
        <label>2</label>
    </ligand>
</feature>
<dbReference type="CDD" id="cd00947">
    <property type="entry name" value="TBP_aldolase_IIB"/>
    <property type="match status" value="1"/>
</dbReference>
<dbReference type="PANTHER" id="PTHR30304">
    <property type="entry name" value="D-TAGATOSE-1,6-BISPHOSPHATE ALDOLASE"/>
    <property type="match status" value="1"/>
</dbReference>
<evidence type="ECO:0000313" key="3">
    <source>
        <dbReference type="EMBL" id="CAA9389357.1"/>
    </source>
</evidence>
<dbReference type="NCBIfam" id="TIGR00167">
    <property type="entry name" value="cbbA"/>
    <property type="match status" value="1"/>
</dbReference>
<dbReference type="Pfam" id="PF01116">
    <property type="entry name" value="F_bP_aldolase"/>
    <property type="match status" value="1"/>
</dbReference>
<dbReference type="SUPFAM" id="SSF51569">
    <property type="entry name" value="Aldolase"/>
    <property type="match status" value="1"/>
</dbReference>
<feature type="binding site" evidence="2">
    <location>
        <position position="136"/>
    </location>
    <ligand>
        <name>Zn(2+)</name>
        <dbReference type="ChEBI" id="CHEBI:29105"/>
        <label>2</label>
    </ligand>
</feature>
<proteinExistence type="predicted"/>
<reference evidence="3" key="1">
    <citation type="submission" date="2020-02" db="EMBL/GenBank/DDBJ databases">
        <authorList>
            <person name="Meier V. D."/>
        </authorList>
    </citation>
    <scope>NUCLEOTIDE SEQUENCE</scope>
    <source>
        <strain evidence="3">AVDCRST_MAG35</strain>
    </source>
</reference>
<dbReference type="Gene3D" id="3.20.20.70">
    <property type="entry name" value="Aldolase class I"/>
    <property type="match status" value="1"/>
</dbReference>
<dbReference type="InterPro" id="IPR050246">
    <property type="entry name" value="Class_II_FBP_aldolase"/>
</dbReference>
<dbReference type="EMBL" id="CADCUY010000063">
    <property type="protein sequence ID" value="CAA9389357.1"/>
    <property type="molecule type" value="Genomic_DNA"/>
</dbReference>
<dbReference type="GO" id="GO:0005975">
    <property type="term" value="P:carbohydrate metabolic process"/>
    <property type="evidence" value="ECO:0007669"/>
    <property type="project" value="InterPro"/>
</dbReference>
<dbReference type="InterPro" id="IPR000771">
    <property type="entry name" value="FBA_II"/>
</dbReference>
<accession>A0A6J4NNJ5</accession>
<dbReference type="PANTHER" id="PTHR30304:SF0">
    <property type="entry name" value="D-TAGATOSE-1,6-BISPHOSPHATE ALDOLASE SUBUNIT GATY-RELATED"/>
    <property type="match status" value="1"/>
</dbReference>
<dbReference type="PIRSF" id="PIRSF001359">
    <property type="entry name" value="F_bP_aldolase_II"/>
    <property type="match status" value="1"/>
</dbReference>
<evidence type="ECO:0000256" key="1">
    <source>
        <dbReference type="PIRSR" id="PIRSR001359-1"/>
    </source>
</evidence>
<feature type="binding site" evidence="2">
    <location>
        <position position="85"/>
    </location>
    <ligand>
        <name>Zn(2+)</name>
        <dbReference type="ChEBI" id="CHEBI:29105"/>
        <label>1</label>
        <note>catalytic</note>
    </ligand>
</feature>
<feature type="active site" description="Proton donor" evidence="1">
    <location>
        <position position="84"/>
    </location>
</feature>
<dbReference type="InterPro" id="IPR013785">
    <property type="entry name" value="Aldolase_TIM"/>
</dbReference>
<feature type="binding site" evidence="2">
    <location>
        <position position="182"/>
    </location>
    <ligand>
        <name>Zn(2+)</name>
        <dbReference type="ChEBI" id="CHEBI:29105"/>
        <label>1</label>
        <note>catalytic</note>
    </ligand>
</feature>
<dbReference type="GO" id="GO:0008270">
    <property type="term" value="F:zinc ion binding"/>
    <property type="evidence" value="ECO:0007669"/>
    <property type="project" value="InterPro"/>
</dbReference>
<keyword evidence="2" id="KW-0862">Zinc</keyword>
<gene>
    <name evidence="3" type="ORF">AVDCRST_MAG35-322</name>
</gene>
<protein>
    <submittedName>
        <fullName evidence="3">Tagatose 1,6-bisphosphate aldolase</fullName>
        <ecNumber evidence="3">4.1.2.40</ecNumber>
    </submittedName>
</protein>
<organism evidence="3">
    <name type="scientific">uncultured Quadrisphaera sp</name>
    <dbReference type="NCBI Taxonomy" id="904978"/>
    <lineage>
        <taxon>Bacteria</taxon>
        <taxon>Bacillati</taxon>
        <taxon>Actinomycetota</taxon>
        <taxon>Actinomycetes</taxon>
        <taxon>Kineosporiales</taxon>
        <taxon>Kineosporiaceae</taxon>
        <taxon>Quadrisphaera</taxon>
        <taxon>environmental samples</taxon>
    </lineage>
</organism>
<name>A0A6J4NNJ5_9ACTN</name>
<feature type="binding site" evidence="2">
    <location>
        <position position="210"/>
    </location>
    <ligand>
        <name>Zn(2+)</name>
        <dbReference type="ChEBI" id="CHEBI:29105"/>
        <label>1</label>
        <note>catalytic</note>
    </ligand>
</feature>
<dbReference type="GO" id="GO:0009025">
    <property type="term" value="F:tagatose-bisphosphate aldolase activity"/>
    <property type="evidence" value="ECO:0007669"/>
    <property type="project" value="UniProtKB-EC"/>
</dbReference>
<sequence length="281" mass="28111">MPLVPVRDLLAAAAAGPGALLAFNAVTLEHVQGVVTGAERAGRPVVVAVSQNAVRYAGGDPAPLAAAAVAVAQRSATPVGLHLDHVEDERLLRRTAEIGFSSVMVDASALPYDANVAKTRAAVAWAAGHGVLVEAELGQVGGKDGRVLDAHAPGARTDPREAAAFVAATGVQALAVAVGSSHAMTSRTASLDLELVAALASAVDVPLVLHGSSGVPDDVLAAGVAAGLVKVNVGTLLGVAFTAAVREVLADEAVVDPRTYLRPAREAVAAQVARTLALLGT</sequence>
<comment type="cofactor">
    <cofactor evidence="2">
        <name>Zn(2+)</name>
        <dbReference type="ChEBI" id="CHEBI:29105"/>
    </cofactor>
    <text evidence="2">Binds 2 Zn(2+) ions per subunit. One is catalytic and the other provides a structural contribution.</text>
</comment>